<comment type="caution">
    <text evidence="1">The sequence shown here is derived from an EMBL/GenBank/DDBJ whole genome shotgun (WGS) entry which is preliminary data.</text>
</comment>
<sequence length="84" mass="9678">MKTTLDISDDLLLEAKHVATRRRTTLKALVEHALRREVFPSSELEKKQDEQIEIGPRGLPQFKRVEKGRVSSESVYQLMEDEGI</sequence>
<dbReference type="AlphaFoldDB" id="A0A842HB86"/>
<accession>A0A842HB86</accession>
<organism evidence="1 2">
    <name type="scientific">Ruficoccus amylovorans</name>
    <dbReference type="NCBI Taxonomy" id="1804625"/>
    <lineage>
        <taxon>Bacteria</taxon>
        <taxon>Pseudomonadati</taxon>
        <taxon>Verrucomicrobiota</taxon>
        <taxon>Opitutia</taxon>
        <taxon>Puniceicoccales</taxon>
        <taxon>Cerasicoccaceae</taxon>
        <taxon>Ruficoccus</taxon>
    </lineage>
</organism>
<protein>
    <recommendedName>
        <fullName evidence="3">DUF2191 domain-containing protein</fullName>
    </recommendedName>
</protein>
<name>A0A842HB86_9BACT</name>
<dbReference type="EMBL" id="JACHVB010000014">
    <property type="protein sequence ID" value="MBC2593540.1"/>
    <property type="molecule type" value="Genomic_DNA"/>
</dbReference>
<evidence type="ECO:0008006" key="3">
    <source>
        <dbReference type="Google" id="ProtNLM"/>
    </source>
</evidence>
<dbReference type="RefSeq" id="WP_185674547.1">
    <property type="nucleotide sequence ID" value="NZ_JACHVB010000014.1"/>
</dbReference>
<evidence type="ECO:0000313" key="1">
    <source>
        <dbReference type="EMBL" id="MBC2593540.1"/>
    </source>
</evidence>
<reference evidence="1 2" key="1">
    <citation type="submission" date="2020-07" db="EMBL/GenBank/DDBJ databases">
        <authorList>
            <person name="Feng X."/>
        </authorList>
    </citation>
    <scope>NUCLEOTIDE SEQUENCE [LARGE SCALE GENOMIC DNA]</scope>
    <source>
        <strain evidence="1 2">JCM31066</strain>
    </source>
</reference>
<proteinExistence type="predicted"/>
<gene>
    <name evidence="1" type="ORF">H5P28_04620</name>
</gene>
<keyword evidence="2" id="KW-1185">Reference proteome</keyword>
<dbReference type="Proteomes" id="UP000546464">
    <property type="component" value="Unassembled WGS sequence"/>
</dbReference>
<evidence type="ECO:0000313" key="2">
    <source>
        <dbReference type="Proteomes" id="UP000546464"/>
    </source>
</evidence>